<dbReference type="EMBL" id="CM001881">
    <property type="protein sequence ID" value="EOY24857.1"/>
    <property type="molecule type" value="Genomic_DNA"/>
</dbReference>
<evidence type="ECO:0000256" key="7">
    <source>
        <dbReference type="SAM" id="MobiDB-lite"/>
    </source>
</evidence>
<dbReference type="GO" id="GO:0000976">
    <property type="term" value="F:transcription cis-regulatory region binding"/>
    <property type="evidence" value="ECO:0000318"/>
    <property type="project" value="GO_Central"/>
</dbReference>
<feature type="region of interest" description="Disordered" evidence="7">
    <location>
        <begin position="86"/>
        <end position="138"/>
    </location>
</feature>
<dbReference type="GO" id="GO:0005634">
    <property type="term" value="C:nucleus"/>
    <property type="evidence" value="ECO:0000318"/>
    <property type="project" value="GO_Central"/>
</dbReference>
<dbReference type="OMA" id="THGCLLS"/>
<keyword evidence="10" id="KW-1185">Reference proteome</keyword>
<dbReference type="GO" id="GO:0003700">
    <property type="term" value="F:DNA-binding transcription factor activity"/>
    <property type="evidence" value="ECO:0000318"/>
    <property type="project" value="GO_Central"/>
</dbReference>
<proteinExistence type="inferred from homology"/>
<evidence type="ECO:0000313" key="10">
    <source>
        <dbReference type="Proteomes" id="UP000026915"/>
    </source>
</evidence>
<dbReference type="PANTHER" id="PTHR32096:SF127">
    <property type="entry name" value="WRKY DOMAIN-CONTAINING PROTEIN"/>
    <property type="match status" value="1"/>
</dbReference>
<evidence type="ECO:0000313" key="9">
    <source>
        <dbReference type="EMBL" id="EOY24857.1"/>
    </source>
</evidence>
<dbReference type="eggNOG" id="ENOG502RZFX">
    <property type="taxonomic scope" value="Eukaryota"/>
</dbReference>
<reference evidence="9 10" key="1">
    <citation type="journal article" date="2013" name="Genome Biol.">
        <title>The genome sequence of the most widely cultivated cacao type and its use to identify candidate genes regulating pod color.</title>
        <authorList>
            <person name="Motamayor J.C."/>
            <person name="Mockaitis K."/>
            <person name="Schmutz J."/>
            <person name="Haiminen N."/>
            <person name="Iii D.L."/>
            <person name="Cornejo O."/>
            <person name="Findley S.D."/>
            <person name="Zheng P."/>
            <person name="Utro F."/>
            <person name="Royaert S."/>
            <person name="Saski C."/>
            <person name="Jenkins J."/>
            <person name="Podicheti R."/>
            <person name="Zhao M."/>
            <person name="Scheffler B.E."/>
            <person name="Stack J.C."/>
            <person name="Feltus F.A."/>
            <person name="Mustiga G.M."/>
            <person name="Amores F."/>
            <person name="Phillips W."/>
            <person name="Marelli J.P."/>
            <person name="May G.D."/>
            <person name="Shapiro H."/>
            <person name="Ma J."/>
            <person name="Bustamante C.D."/>
            <person name="Schnell R.J."/>
            <person name="Main D."/>
            <person name="Gilbert D."/>
            <person name="Parida L."/>
            <person name="Kuhn D.N."/>
        </authorList>
    </citation>
    <scope>NUCLEOTIDE SEQUENCE [LARGE SCALE GENOMIC DNA]</scope>
    <source>
        <strain evidence="10">cv. Matina 1-6</strain>
    </source>
</reference>
<evidence type="ECO:0000256" key="3">
    <source>
        <dbReference type="ARBA" id="ARBA00023125"/>
    </source>
</evidence>
<feature type="compositionally biased region" description="Polar residues" evidence="7">
    <location>
        <begin position="100"/>
        <end position="120"/>
    </location>
</feature>
<organism evidence="9 10">
    <name type="scientific">Theobroma cacao</name>
    <name type="common">Cacao</name>
    <name type="synonym">Cocoa</name>
    <dbReference type="NCBI Taxonomy" id="3641"/>
    <lineage>
        <taxon>Eukaryota</taxon>
        <taxon>Viridiplantae</taxon>
        <taxon>Streptophyta</taxon>
        <taxon>Embryophyta</taxon>
        <taxon>Tracheophyta</taxon>
        <taxon>Spermatophyta</taxon>
        <taxon>Magnoliopsida</taxon>
        <taxon>eudicotyledons</taxon>
        <taxon>Gunneridae</taxon>
        <taxon>Pentapetalae</taxon>
        <taxon>rosids</taxon>
        <taxon>malvids</taxon>
        <taxon>Malvales</taxon>
        <taxon>Malvaceae</taxon>
        <taxon>Byttnerioideae</taxon>
        <taxon>Theobroma</taxon>
    </lineage>
</organism>
<feature type="compositionally biased region" description="Low complexity" evidence="7">
    <location>
        <begin position="208"/>
        <end position="226"/>
    </location>
</feature>
<dbReference type="PROSITE" id="PS50811">
    <property type="entry name" value="WRKY"/>
    <property type="match status" value="1"/>
</dbReference>
<sequence length="319" mass="36203">MSEFYMENWDLRAVVGGSSNGACIPDMENPPFSFDPWSFQQEDLIMSFPDVFETNPKVLDELEELYKPFYPEFNPFSTQTIITSSLPVPQDEEKPESQKKQQPVSQSAVSGTNKDSTQTAKPKRSSRKNQQNRVVKHVTADGLSSDIWAWRKYGQKPIKGSPYPRSYYRCSSSKGCLARKQVERSCSDPRIFIITYTAEHSHGHPTRRSSLAGSTRSKSSSTSKSLVNNNEPREAAETVLSPTTMKDESVQQDWSMKVEEQMLEDGHGDKILTPDIMLSDELDQRLDNFEGLFLDQFPDWSHELWSMNESATLTGGCWT</sequence>
<dbReference type="Proteomes" id="UP000026915">
    <property type="component" value="Chromosome 3"/>
</dbReference>
<keyword evidence="4" id="KW-0804">Transcription</keyword>
<protein>
    <submittedName>
        <fullName evidence="9">WRKY family transcription factor, putative</fullName>
    </submittedName>
</protein>
<dbReference type="AlphaFoldDB" id="A0A061G6N0"/>
<dbReference type="STRING" id="3641.A0A061G6N0"/>
<feature type="region of interest" description="Disordered" evidence="7">
    <location>
        <begin position="198"/>
        <end position="248"/>
    </location>
</feature>
<dbReference type="Gramene" id="EOY24857">
    <property type="protein sequence ID" value="EOY24857"/>
    <property type="gene ID" value="TCM_016343"/>
</dbReference>
<accession>A0A061G6N0</accession>
<evidence type="ECO:0000256" key="2">
    <source>
        <dbReference type="ARBA" id="ARBA00023015"/>
    </source>
</evidence>
<dbReference type="InterPro" id="IPR036576">
    <property type="entry name" value="WRKY_dom_sf"/>
</dbReference>
<dbReference type="SUPFAM" id="SSF118290">
    <property type="entry name" value="WRKY DNA-binding domain"/>
    <property type="match status" value="1"/>
</dbReference>
<dbReference type="SMART" id="SM00774">
    <property type="entry name" value="WRKY"/>
    <property type="match status" value="1"/>
</dbReference>
<feature type="domain" description="WRKY" evidence="8">
    <location>
        <begin position="139"/>
        <end position="205"/>
    </location>
</feature>
<dbReference type="InterPro" id="IPR003657">
    <property type="entry name" value="WRKY_dom"/>
</dbReference>
<dbReference type="HOGENOM" id="CLU_029232_0_1_1"/>
<evidence type="ECO:0000256" key="5">
    <source>
        <dbReference type="ARBA" id="ARBA00023242"/>
    </source>
</evidence>
<dbReference type="FunFam" id="2.20.25.80:FF:000007">
    <property type="entry name" value="WRKY transcription factor 22"/>
    <property type="match status" value="1"/>
</dbReference>
<gene>
    <name evidence="9" type="ORF">TCM_016343</name>
</gene>
<evidence type="ECO:0000259" key="8">
    <source>
        <dbReference type="PROSITE" id="PS50811"/>
    </source>
</evidence>
<evidence type="ECO:0000256" key="6">
    <source>
        <dbReference type="ARBA" id="ARBA00060761"/>
    </source>
</evidence>
<comment type="similarity">
    <text evidence="6">Belongs to the WRKY group II-e family.</text>
</comment>
<comment type="subcellular location">
    <subcellularLocation>
        <location evidence="1">Nucleus</location>
    </subcellularLocation>
</comment>
<keyword evidence="3" id="KW-0238">DNA-binding</keyword>
<dbReference type="InParanoid" id="A0A061G6N0"/>
<keyword evidence="5" id="KW-0539">Nucleus</keyword>
<keyword evidence="2" id="KW-0805">Transcription regulation</keyword>
<dbReference type="Gene3D" id="2.20.25.80">
    <property type="entry name" value="WRKY domain"/>
    <property type="match status" value="1"/>
</dbReference>
<dbReference type="PANTHER" id="PTHR32096">
    <property type="entry name" value="WRKY TRANSCRIPTION FACTOR 30-RELATED-RELATED"/>
    <property type="match status" value="1"/>
</dbReference>
<name>A0A061G6N0_THECC</name>
<evidence type="ECO:0000256" key="4">
    <source>
        <dbReference type="ARBA" id="ARBA00023163"/>
    </source>
</evidence>
<evidence type="ECO:0000256" key="1">
    <source>
        <dbReference type="ARBA" id="ARBA00004123"/>
    </source>
</evidence>
<dbReference type="Pfam" id="PF03106">
    <property type="entry name" value="WRKY"/>
    <property type="match status" value="1"/>
</dbReference>
<dbReference type="InterPro" id="IPR044810">
    <property type="entry name" value="WRKY_plant"/>
</dbReference>